<evidence type="ECO:0000313" key="2">
    <source>
        <dbReference type="Proteomes" id="UP000321272"/>
    </source>
</evidence>
<dbReference type="InterPro" id="IPR026331">
    <property type="entry name" value="PFL_4710"/>
</dbReference>
<protein>
    <submittedName>
        <fullName evidence="1">TIGR03756 family integrating conjugative element protein</fullName>
    </submittedName>
</protein>
<dbReference type="OrthoDB" id="8435546at2"/>
<proteinExistence type="predicted"/>
<reference evidence="1 2" key="1">
    <citation type="submission" date="2019-06" db="EMBL/GenBank/DDBJ databases">
        <title>Genome analyses of bacteria isolated from kimchi.</title>
        <authorList>
            <person name="Lee S."/>
            <person name="Ahn S."/>
            <person name="Roh S."/>
        </authorList>
    </citation>
    <scope>NUCLEOTIDE SEQUENCE [LARGE SCALE GENOMIC DNA]</scope>
    <source>
        <strain evidence="1 2">CBA4606</strain>
    </source>
</reference>
<dbReference type="Proteomes" id="UP000321272">
    <property type="component" value="Chromosome"/>
</dbReference>
<name>A0A5B8SXS4_9GAMM</name>
<dbReference type="InterPro" id="IPR009649">
    <property type="entry name" value="TraU"/>
</dbReference>
<keyword evidence="2" id="KW-1185">Reference proteome</keyword>
<dbReference type="AlphaFoldDB" id="A0A5B8SXS4"/>
<evidence type="ECO:0000313" key="1">
    <source>
        <dbReference type="EMBL" id="QEA39628.1"/>
    </source>
</evidence>
<gene>
    <name evidence="1" type="ORF">FGL86_11460</name>
</gene>
<organism evidence="1 2">
    <name type="scientific">Pistricoccus aurantiacus</name>
    <dbReference type="NCBI Taxonomy" id="1883414"/>
    <lineage>
        <taxon>Bacteria</taxon>
        <taxon>Pseudomonadati</taxon>
        <taxon>Pseudomonadota</taxon>
        <taxon>Gammaproteobacteria</taxon>
        <taxon>Oceanospirillales</taxon>
        <taxon>Halomonadaceae</taxon>
        <taxon>Pistricoccus</taxon>
    </lineage>
</organism>
<dbReference type="EMBL" id="CP042382">
    <property type="protein sequence ID" value="QEA39628.1"/>
    <property type="molecule type" value="Genomic_DNA"/>
</dbReference>
<dbReference type="NCBIfam" id="TIGR03756">
    <property type="entry name" value="conj_TIGR03756"/>
    <property type="match status" value="1"/>
</dbReference>
<sequence length="316" mass="34809">MNAVLISRATVLAAATIGLIGLVTAYVARAITTPAIVQSAISPECLEYEVIGLCAWLDCSTTGCSVKTSIRVKHFIPELVVSAYENTGENPWTEIALLSPPLGNALGGGSTNEAEPHEHANTRFKNVDAIGHPSELFYRFTDRFGWFCESDAVPFKPYFLSTLDALAWRSGIPEMAYPEALTFGIRELGVPGDLWSPVYPRSGFVSQTHDYKVAAATAQRAADIVTRRGQPHVYQPLAPEDDSDSGRWPPAAVMEGDPETHKWQRLEPEMTMACSIFPDGGENNRLQPPGDYVWSLWRPYRCCKKRGQELLTFTGE</sequence>
<dbReference type="KEGG" id="paur:FGL86_11460"/>
<dbReference type="RefSeq" id="WP_147184677.1">
    <property type="nucleotide sequence ID" value="NZ_CP042382.1"/>
</dbReference>
<accession>A0A5B8SXS4</accession>
<dbReference type="Pfam" id="PF06834">
    <property type="entry name" value="TraU"/>
    <property type="match status" value="1"/>
</dbReference>